<dbReference type="InterPro" id="IPR036028">
    <property type="entry name" value="SH3-like_dom_sf"/>
</dbReference>
<feature type="domain" description="SH3" evidence="5">
    <location>
        <begin position="208"/>
        <end position="270"/>
    </location>
</feature>
<evidence type="ECO:0000259" key="5">
    <source>
        <dbReference type="PROSITE" id="PS50002"/>
    </source>
</evidence>
<evidence type="ECO:0000256" key="1">
    <source>
        <dbReference type="ARBA" id="ARBA00022443"/>
    </source>
</evidence>
<dbReference type="InterPro" id="IPR001452">
    <property type="entry name" value="SH3_domain"/>
</dbReference>
<dbReference type="Gene3D" id="3.30.1520.10">
    <property type="entry name" value="Phox-like domain"/>
    <property type="match status" value="1"/>
</dbReference>
<evidence type="ECO:0000313" key="6">
    <source>
        <dbReference type="EMBL" id="ORX68995.1"/>
    </source>
</evidence>
<dbReference type="EMBL" id="MCFD01000008">
    <property type="protein sequence ID" value="ORX68995.1"/>
    <property type="molecule type" value="Genomic_DNA"/>
</dbReference>
<dbReference type="PROSITE" id="PS50002">
    <property type="entry name" value="SH3"/>
    <property type="match status" value="2"/>
</dbReference>
<dbReference type="SUPFAM" id="SSF50044">
    <property type="entry name" value="SH3-domain"/>
    <property type="match status" value="2"/>
</dbReference>
<dbReference type="OrthoDB" id="548867at2759"/>
<feature type="compositionally biased region" description="Polar residues" evidence="4">
    <location>
        <begin position="135"/>
        <end position="153"/>
    </location>
</feature>
<feature type="compositionally biased region" description="Low complexity" evidence="4">
    <location>
        <begin position="176"/>
        <end position="189"/>
    </location>
</feature>
<dbReference type="STRING" id="61395.A0A1Y1W6J5"/>
<dbReference type="Proteomes" id="UP000193922">
    <property type="component" value="Unassembled WGS sequence"/>
</dbReference>
<dbReference type="InterPro" id="IPR051228">
    <property type="entry name" value="NADPH_Oxidase/PX-Domain"/>
</dbReference>
<organism evidence="6 7">
    <name type="scientific">Linderina pennispora</name>
    <dbReference type="NCBI Taxonomy" id="61395"/>
    <lineage>
        <taxon>Eukaryota</taxon>
        <taxon>Fungi</taxon>
        <taxon>Fungi incertae sedis</taxon>
        <taxon>Zoopagomycota</taxon>
        <taxon>Kickxellomycotina</taxon>
        <taxon>Kickxellomycetes</taxon>
        <taxon>Kickxellales</taxon>
        <taxon>Kickxellaceae</taxon>
        <taxon>Linderina</taxon>
    </lineage>
</organism>
<dbReference type="AlphaFoldDB" id="A0A1Y1W6J5"/>
<protein>
    <recommendedName>
        <fullName evidence="5">SH3 domain-containing protein</fullName>
    </recommendedName>
</protein>
<dbReference type="SMART" id="SM00326">
    <property type="entry name" value="SH3"/>
    <property type="match status" value="2"/>
</dbReference>
<dbReference type="RefSeq" id="XP_040742727.1">
    <property type="nucleotide sequence ID" value="XM_040883769.1"/>
</dbReference>
<proteinExistence type="predicted"/>
<dbReference type="InterPro" id="IPR036871">
    <property type="entry name" value="PX_dom_sf"/>
</dbReference>
<gene>
    <name evidence="6" type="ORF">DL89DRAFT_169181</name>
</gene>
<dbReference type="Gene3D" id="2.30.30.40">
    <property type="entry name" value="SH3 Domains"/>
    <property type="match status" value="2"/>
</dbReference>
<feature type="region of interest" description="Disordered" evidence="4">
    <location>
        <begin position="91"/>
        <end position="204"/>
    </location>
</feature>
<evidence type="ECO:0000256" key="4">
    <source>
        <dbReference type="SAM" id="MobiDB-lite"/>
    </source>
</evidence>
<evidence type="ECO:0000256" key="2">
    <source>
        <dbReference type="ARBA" id="ARBA00022737"/>
    </source>
</evidence>
<feature type="compositionally biased region" description="Polar residues" evidence="4">
    <location>
        <begin position="190"/>
        <end position="202"/>
    </location>
</feature>
<feature type="compositionally biased region" description="Low complexity" evidence="4">
    <location>
        <begin position="8"/>
        <end position="21"/>
    </location>
</feature>
<feature type="compositionally biased region" description="Low complexity" evidence="4">
    <location>
        <begin position="302"/>
        <end position="321"/>
    </location>
</feature>
<dbReference type="Pfam" id="PF00018">
    <property type="entry name" value="SH3_1"/>
    <property type="match status" value="2"/>
</dbReference>
<feature type="domain" description="SH3" evidence="5">
    <location>
        <begin position="23"/>
        <end position="85"/>
    </location>
</feature>
<feature type="region of interest" description="Disordered" evidence="4">
    <location>
        <begin position="299"/>
        <end position="375"/>
    </location>
</feature>
<sequence length="545" mass="59435">MHLTARASSLSPTSSGSGTKLSAPRCIIRSTHSYHAQTAKELSFEKGEFFHVVERENDPVWFDACNPLTGRRGLVPVALFEVMETRQERMRRTQRSMSTVPGLQSNPVTPVPTSQSDIFPHSHHASVSSPSRTSLGISRSFSNMSAGMQQTHSPLMGSSPPSQRRPSEGATLVEGMSSMSLRSRAASTLHQRQTSSAGQSPAPSVPAQIQLYGAMLYDFEAETSDEISLKAEESVLIVAQSTEDWFVAKPAMRACAPGLVPVAYVKLHDHISGGAIDDLQAYLRRYHLRLPSVAEWKKKSLATRSSRSSGTAGSDTASSNSIEGQSTPPGSTTGNRESILGQWPPQMKPRTRARTASSSTSSIADRSSLRPLHKGRQASASSLQYLAMENLPPFHPQDLASASVPTFICKDGAYLFLISLKFKTGDERNLYRGYDDFVHFHIQLTDLFPDDMKRLASPHFLNANMASGGYVNDGIAEKRRSDIRRLRAGSHEYATACCNQPCLPAHVWLGIQLHRHSSQPDTLDTVPHDVTSVVPDPACALAVSR</sequence>
<feature type="compositionally biased region" description="Low complexity" evidence="4">
    <location>
        <begin position="354"/>
        <end position="370"/>
    </location>
</feature>
<keyword evidence="1 3" id="KW-0728">SH3 domain</keyword>
<dbReference type="CDD" id="cd11878">
    <property type="entry name" value="SH3_Bem1p_1"/>
    <property type="match status" value="1"/>
</dbReference>
<reference evidence="6 7" key="1">
    <citation type="submission" date="2016-07" db="EMBL/GenBank/DDBJ databases">
        <title>Pervasive Adenine N6-methylation of Active Genes in Fungi.</title>
        <authorList>
            <consortium name="DOE Joint Genome Institute"/>
            <person name="Mondo S.J."/>
            <person name="Dannebaum R.O."/>
            <person name="Kuo R.C."/>
            <person name="Labutti K."/>
            <person name="Haridas S."/>
            <person name="Kuo A."/>
            <person name="Salamov A."/>
            <person name="Ahrendt S.R."/>
            <person name="Lipzen A."/>
            <person name="Sullivan W."/>
            <person name="Andreopoulos W.B."/>
            <person name="Clum A."/>
            <person name="Lindquist E."/>
            <person name="Daum C."/>
            <person name="Ramamoorthy G.K."/>
            <person name="Gryganskyi A."/>
            <person name="Culley D."/>
            <person name="Magnuson J.K."/>
            <person name="James T.Y."/>
            <person name="O'Malley M.A."/>
            <person name="Stajich J.E."/>
            <person name="Spatafora J.W."/>
            <person name="Visel A."/>
            <person name="Grigoriev I.V."/>
        </authorList>
    </citation>
    <scope>NUCLEOTIDE SEQUENCE [LARGE SCALE GENOMIC DNA]</scope>
    <source>
        <strain evidence="6 7">ATCC 12442</strain>
    </source>
</reference>
<accession>A0A1Y1W6J5</accession>
<feature type="compositionally biased region" description="Polar residues" evidence="4">
    <location>
        <begin position="322"/>
        <end position="336"/>
    </location>
</feature>
<dbReference type="SUPFAM" id="SSF64268">
    <property type="entry name" value="PX domain"/>
    <property type="match status" value="1"/>
</dbReference>
<feature type="region of interest" description="Disordered" evidence="4">
    <location>
        <begin position="1"/>
        <end position="21"/>
    </location>
</feature>
<keyword evidence="7" id="KW-1185">Reference proteome</keyword>
<feature type="compositionally biased region" description="Polar residues" evidence="4">
    <location>
        <begin position="101"/>
        <end position="117"/>
    </location>
</feature>
<dbReference type="PANTHER" id="PTHR15706">
    <property type="entry name" value="SH3 MULTIPLE DOMAIN"/>
    <property type="match status" value="1"/>
</dbReference>
<dbReference type="GeneID" id="63800417"/>
<comment type="caution">
    <text evidence="6">The sequence shown here is derived from an EMBL/GenBank/DDBJ whole genome shotgun (WGS) entry which is preliminary data.</text>
</comment>
<evidence type="ECO:0000256" key="3">
    <source>
        <dbReference type="PROSITE-ProRule" id="PRU00192"/>
    </source>
</evidence>
<evidence type="ECO:0000313" key="7">
    <source>
        <dbReference type="Proteomes" id="UP000193922"/>
    </source>
</evidence>
<name>A0A1Y1W6J5_9FUNG</name>
<feature type="compositionally biased region" description="Low complexity" evidence="4">
    <location>
        <begin position="125"/>
        <end position="134"/>
    </location>
</feature>
<dbReference type="InterPro" id="IPR035548">
    <property type="entry name" value="Bem1/Scd2_SH3_1"/>
</dbReference>
<dbReference type="PANTHER" id="PTHR15706:SF2">
    <property type="entry name" value="SH3 AND PX DOMAIN-CONTAINING PROTEIN 2A"/>
    <property type="match status" value="1"/>
</dbReference>
<dbReference type="GO" id="GO:0035091">
    <property type="term" value="F:phosphatidylinositol binding"/>
    <property type="evidence" value="ECO:0007669"/>
    <property type="project" value="InterPro"/>
</dbReference>
<keyword evidence="2" id="KW-0677">Repeat</keyword>